<dbReference type="OrthoDB" id="9793746at2"/>
<dbReference type="AlphaFoldDB" id="A0A9N7PLK7"/>
<evidence type="ECO:0000256" key="1">
    <source>
        <dbReference type="SAM" id="Phobius"/>
    </source>
</evidence>
<dbReference type="PANTHER" id="PTHR37308">
    <property type="entry name" value="INTEGRAL MEMBRANE PROTEIN"/>
    <property type="match status" value="1"/>
</dbReference>
<feature type="transmembrane region" description="Helical" evidence="1">
    <location>
        <begin position="188"/>
        <end position="210"/>
    </location>
</feature>
<evidence type="ECO:0000313" key="3">
    <source>
        <dbReference type="EMBL" id="USS02166.1"/>
    </source>
</evidence>
<dbReference type="KEGG" id="csep:CP523_14610"/>
<protein>
    <submittedName>
        <fullName evidence="2">DUF368 domain-containing protein</fullName>
    </submittedName>
</protein>
<dbReference type="Pfam" id="PF04018">
    <property type="entry name" value="VCA0040-like"/>
    <property type="match status" value="1"/>
</dbReference>
<evidence type="ECO:0000313" key="2">
    <source>
        <dbReference type="EMBL" id="AYE35562.1"/>
    </source>
</evidence>
<dbReference type="InterPro" id="IPR007163">
    <property type="entry name" value="VCA0040-like"/>
</dbReference>
<keyword evidence="1" id="KW-0472">Membrane</keyword>
<evidence type="ECO:0000313" key="4">
    <source>
        <dbReference type="Proteomes" id="UP000280586"/>
    </source>
</evidence>
<feature type="transmembrane region" description="Helical" evidence="1">
    <location>
        <begin position="135"/>
        <end position="155"/>
    </location>
</feature>
<keyword evidence="1" id="KW-0812">Transmembrane</keyword>
<reference evidence="2 4" key="1">
    <citation type="submission" date="2017-09" db="EMBL/GenBank/DDBJ databases">
        <authorList>
            <person name="Thomas P."/>
            <person name="Seyboldt C."/>
        </authorList>
    </citation>
    <scope>NUCLEOTIDE SEQUENCE [LARGE SCALE GENOMIC DNA]</scope>
    <source>
        <strain evidence="2 4">DSM 7534</strain>
    </source>
</reference>
<gene>
    <name evidence="2" type="ORF">CP523_14610</name>
    <name evidence="3" type="ORF">NH397_07035</name>
</gene>
<feature type="transmembrane region" description="Helical" evidence="1">
    <location>
        <begin position="222"/>
        <end position="241"/>
    </location>
</feature>
<name>A0A9N7PLK7_CLOSE</name>
<feature type="transmembrane region" description="Helical" evidence="1">
    <location>
        <begin position="112"/>
        <end position="129"/>
    </location>
</feature>
<keyword evidence="1" id="KW-1133">Transmembrane helix</keyword>
<sequence length="268" mass="28787">MKNLINMLKGMAIGISNIIPGVSGGTMAVVLGIYDKIISSVINFFKDWKKNGLFLAELAIGAAIGILAFSNLITFLLDNYPSQTNLFFIGLILGSAPLIFKKATESQVNKSNYVWFVIAFVLLAIMGIVGEAEGAIKVVSELSIGTIIILLIAGFVAAATMILPGVSGSFILIMIGMYYPIVNAVKEFNIPVLIVVAVGVLLGFITMTKVIETLFNKYPQTVYFIILGLILGSIFGIYSGIGNGFMILVSISDFIIGFLISYMLGKKE</sequence>
<evidence type="ECO:0000313" key="5">
    <source>
        <dbReference type="Proteomes" id="UP001055437"/>
    </source>
</evidence>
<dbReference type="RefSeq" id="WP_066678660.1">
    <property type="nucleotide sequence ID" value="NZ_CABMIZ010000049.1"/>
</dbReference>
<dbReference type="Proteomes" id="UP001055437">
    <property type="component" value="Chromosome"/>
</dbReference>
<dbReference type="PANTHER" id="PTHR37308:SF1">
    <property type="entry name" value="POLYPRENYL-PHOSPHATE TRANSPORTER"/>
    <property type="match status" value="1"/>
</dbReference>
<accession>A0A9N7PLK7</accession>
<feature type="transmembrane region" description="Helical" evidence="1">
    <location>
        <begin position="83"/>
        <end position="100"/>
    </location>
</feature>
<feature type="transmembrane region" description="Helical" evidence="1">
    <location>
        <begin position="247"/>
        <end position="265"/>
    </location>
</feature>
<organism evidence="2 4">
    <name type="scientific">Clostridium septicum</name>
    <dbReference type="NCBI Taxonomy" id="1504"/>
    <lineage>
        <taxon>Bacteria</taxon>
        <taxon>Bacillati</taxon>
        <taxon>Bacillota</taxon>
        <taxon>Clostridia</taxon>
        <taxon>Eubacteriales</taxon>
        <taxon>Clostridiaceae</taxon>
        <taxon>Clostridium</taxon>
    </lineage>
</organism>
<dbReference type="GeneID" id="303561918"/>
<dbReference type="EMBL" id="CP023671">
    <property type="protein sequence ID" value="AYE35562.1"/>
    <property type="molecule type" value="Genomic_DNA"/>
</dbReference>
<keyword evidence="5" id="KW-1185">Reference proteome</keyword>
<feature type="transmembrane region" description="Helical" evidence="1">
    <location>
        <begin position="12"/>
        <end position="34"/>
    </location>
</feature>
<dbReference type="Proteomes" id="UP000280586">
    <property type="component" value="Chromosome"/>
</dbReference>
<dbReference type="EMBL" id="CP099799">
    <property type="protein sequence ID" value="USS02166.1"/>
    <property type="molecule type" value="Genomic_DNA"/>
</dbReference>
<feature type="transmembrane region" description="Helical" evidence="1">
    <location>
        <begin position="54"/>
        <end position="77"/>
    </location>
</feature>
<reference evidence="3" key="2">
    <citation type="submission" date="2022-06" db="EMBL/GenBank/DDBJ databases">
        <authorList>
            <person name="Holder M.E."/>
            <person name="Ajami N.J."/>
            <person name="Petrosino J.F."/>
        </authorList>
    </citation>
    <scope>NUCLEOTIDE SEQUENCE</scope>
    <source>
        <strain evidence="3">RMA 8861</strain>
    </source>
</reference>
<proteinExistence type="predicted"/>